<dbReference type="RefSeq" id="XP_001801956.1">
    <property type="nucleotide sequence ID" value="XM_001801904.1"/>
</dbReference>
<proteinExistence type="predicted"/>
<name>A9JXC4_PHANO</name>
<reference evidence="3" key="1">
    <citation type="journal article" date="2007" name="Plant Cell">
        <title>Dothideomycete-plant interactions illuminated by genome sequencing and EST analysis of the wheat pathogen Stagonospora nodorum.</title>
        <authorList>
            <person name="Hane J.K."/>
            <person name="Lowe R.G."/>
            <person name="Solomon P.S."/>
            <person name="Tan K.C."/>
            <person name="Schoch C.L."/>
            <person name="Spatafora J.W."/>
            <person name="Crous P.W."/>
            <person name="Kodira C."/>
            <person name="Birren B.W."/>
            <person name="Galagan J.E."/>
            <person name="Torriani S.F."/>
            <person name="McDonald B.A."/>
            <person name="Oliver R.P."/>
        </authorList>
    </citation>
    <scope>NUCLEOTIDE SEQUENCE [LARGE SCALE GENOMIC DNA]</scope>
    <source>
        <strain evidence="3">SN15 / ATCC MYA-4574 / FGSC 10173</strain>
    </source>
</reference>
<dbReference type="Proteomes" id="UP000001055">
    <property type="component" value="Unassembled WGS sequence"/>
</dbReference>
<dbReference type="EMBL" id="CH445344">
    <property type="protein sequence ID" value="EDP89814.1"/>
    <property type="molecule type" value="Genomic_DNA"/>
</dbReference>
<accession>A9JXC4</accession>
<dbReference type="AlphaFoldDB" id="A9JXC4"/>
<feature type="transmembrane region" description="Helical" evidence="1">
    <location>
        <begin position="26"/>
        <end position="54"/>
    </location>
</feature>
<organism evidence="2 3">
    <name type="scientific">Phaeosphaeria nodorum (strain SN15 / ATCC MYA-4574 / FGSC 10173)</name>
    <name type="common">Glume blotch fungus</name>
    <name type="synonym">Parastagonospora nodorum</name>
    <dbReference type="NCBI Taxonomy" id="321614"/>
    <lineage>
        <taxon>Eukaryota</taxon>
        <taxon>Fungi</taxon>
        <taxon>Dikarya</taxon>
        <taxon>Ascomycota</taxon>
        <taxon>Pezizomycotina</taxon>
        <taxon>Dothideomycetes</taxon>
        <taxon>Pleosporomycetidae</taxon>
        <taxon>Pleosporales</taxon>
        <taxon>Pleosporineae</taxon>
        <taxon>Phaeosphaeriaceae</taxon>
        <taxon>Parastagonospora</taxon>
    </lineage>
</organism>
<protein>
    <submittedName>
        <fullName evidence="2">Uncharacterized protein</fullName>
    </submittedName>
</protein>
<evidence type="ECO:0000313" key="2">
    <source>
        <dbReference type="EMBL" id="EDP89814.1"/>
    </source>
</evidence>
<dbReference type="GeneID" id="5978864"/>
<sequence length="154" mass="17084">MIVVIKVDVLRHVVLFNKVVVVIQTYSIFCLFYFIGGVVFIGGIVFIGAVIFIVIRRVLFFIIRSVAIAVAVSGPLYLLFHLFHFPDGFFAFKYCLLRSMDLHACILVSVDAAVPTKVRGGALLVNTASGVVILVLHVECVRIIRIEVYVVIIS</sequence>
<dbReference type="KEGG" id="pno:SNOG_20128"/>
<feature type="transmembrane region" description="Helical" evidence="1">
    <location>
        <begin position="61"/>
        <end position="83"/>
    </location>
</feature>
<gene>
    <name evidence="2" type="ORF">SNOG_20128</name>
</gene>
<keyword evidence="1" id="KW-0472">Membrane</keyword>
<feature type="transmembrane region" description="Helical" evidence="1">
    <location>
        <begin position="118"/>
        <end position="136"/>
    </location>
</feature>
<evidence type="ECO:0000313" key="3">
    <source>
        <dbReference type="Proteomes" id="UP000001055"/>
    </source>
</evidence>
<keyword evidence="1" id="KW-0812">Transmembrane</keyword>
<keyword evidence="1" id="KW-1133">Transmembrane helix</keyword>
<evidence type="ECO:0000256" key="1">
    <source>
        <dbReference type="SAM" id="Phobius"/>
    </source>
</evidence>
<dbReference type="InParanoid" id="A9JXC4"/>